<accession>A0A167UV72</accession>
<evidence type="ECO:0000313" key="2">
    <source>
        <dbReference type="EMBL" id="KZP04334.1"/>
    </source>
</evidence>
<keyword evidence="3" id="KW-1185">Reference proteome</keyword>
<dbReference type="EMBL" id="KV417934">
    <property type="protein sequence ID" value="KZP04334.1"/>
    <property type="molecule type" value="Genomic_DNA"/>
</dbReference>
<sequence>WSRDVQQRVFDCGFARADDYSHCGARQPSMIDEAILLTANKRRARPGLSSHPTTDTVRCRPSAENSAWNGAQNIRIGSTELAEHMPPAVKAEDEKGGTRDREAGDGGGGVAIKTRGGGARTEGGLRFRQGFRHGFSSRWSQRGGTSDASSEGWASPSSLPPEGPWEGQSAKETGQAADWASLARYQ</sequence>
<feature type="compositionally biased region" description="Polar residues" evidence="1">
    <location>
        <begin position="137"/>
        <end position="149"/>
    </location>
</feature>
<dbReference type="Proteomes" id="UP000076532">
    <property type="component" value="Unassembled WGS sequence"/>
</dbReference>
<reference evidence="2 3" key="1">
    <citation type="journal article" date="2016" name="Mol. Biol. Evol.">
        <title>Comparative Genomics of Early-Diverging Mushroom-Forming Fungi Provides Insights into the Origins of Lignocellulose Decay Capabilities.</title>
        <authorList>
            <person name="Nagy L.G."/>
            <person name="Riley R."/>
            <person name="Tritt A."/>
            <person name="Adam C."/>
            <person name="Daum C."/>
            <person name="Floudas D."/>
            <person name="Sun H."/>
            <person name="Yadav J.S."/>
            <person name="Pangilinan J."/>
            <person name="Larsson K.H."/>
            <person name="Matsuura K."/>
            <person name="Barry K."/>
            <person name="Labutti K."/>
            <person name="Kuo R."/>
            <person name="Ohm R.A."/>
            <person name="Bhattacharya S.S."/>
            <person name="Shirouzu T."/>
            <person name="Yoshinaga Y."/>
            <person name="Martin F.M."/>
            <person name="Grigoriev I.V."/>
            <person name="Hibbett D.S."/>
        </authorList>
    </citation>
    <scope>NUCLEOTIDE SEQUENCE [LARGE SCALE GENOMIC DNA]</scope>
    <source>
        <strain evidence="2 3">CBS 109695</strain>
    </source>
</reference>
<feature type="compositionally biased region" description="Gly residues" evidence="1">
    <location>
        <begin position="105"/>
        <end position="121"/>
    </location>
</feature>
<dbReference type="AlphaFoldDB" id="A0A167UV72"/>
<organism evidence="2 3">
    <name type="scientific">Athelia psychrophila</name>
    <dbReference type="NCBI Taxonomy" id="1759441"/>
    <lineage>
        <taxon>Eukaryota</taxon>
        <taxon>Fungi</taxon>
        <taxon>Dikarya</taxon>
        <taxon>Basidiomycota</taxon>
        <taxon>Agaricomycotina</taxon>
        <taxon>Agaricomycetes</taxon>
        <taxon>Agaricomycetidae</taxon>
        <taxon>Atheliales</taxon>
        <taxon>Atheliaceae</taxon>
        <taxon>Athelia</taxon>
    </lineage>
</organism>
<proteinExistence type="predicted"/>
<name>A0A167UV72_9AGAM</name>
<gene>
    <name evidence="2" type="ORF">FIBSPDRAFT_878616</name>
</gene>
<feature type="non-terminal residue" evidence="2">
    <location>
        <position position="1"/>
    </location>
</feature>
<evidence type="ECO:0000313" key="3">
    <source>
        <dbReference type="Proteomes" id="UP000076532"/>
    </source>
</evidence>
<feature type="region of interest" description="Disordered" evidence="1">
    <location>
        <begin position="45"/>
        <end position="64"/>
    </location>
</feature>
<feature type="region of interest" description="Disordered" evidence="1">
    <location>
        <begin position="84"/>
        <end position="186"/>
    </location>
</feature>
<evidence type="ECO:0000256" key="1">
    <source>
        <dbReference type="SAM" id="MobiDB-lite"/>
    </source>
</evidence>
<feature type="compositionally biased region" description="Basic and acidic residues" evidence="1">
    <location>
        <begin position="90"/>
        <end position="104"/>
    </location>
</feature>
<protein>
    <submittedName>
        <fullName evidence="2">Uncharacterized protein</fullName>
    </submittedName>
</protein>